<dbReference type="Proteomes" id="UP000663193">
    <property type="component" value="Chromosome 7"/>
</dbReference>
<reference evidence="2" key="1">
    <citation type="journal article" date="2021" name="BMC Genomics">
        <title>Chromosome-level genome assembly and manually-curated proteome of model necrotroph Parastagonospora nodorum Sn15 reveals a genome-wide trove of candidate effector homologs, and redundancy of virulence-related functions within an accessory chromosome.</title>
        <authorList>
            <person name="Bertazzoni S."/>
            <person name="Jones D.A.B."/>
            <person name="Phan H.T."/>
            <person name="Tan K.-C."/>
            <person name="Hane J.K."/>
        </authorList>
    </citation>
    <scope>NUCLEOTIDE SEQUENCE [LARGE SCALE GENOMIC DNA]</scope>
    <source>
        <strain evidence="2">SN15 / ATCC MYA-4574 / FGSC 10173)</strain>
    </source>
</reference>
<evidence type="ECO:0000313" key="1">
    <source>
        <dbReference type="EMBL" id="QRC97480.1"/>
    </source>
</evidence>
<dbReference type="EMBL" id="CP069029">
    <property type="protein sequence ID" value="QRC97480.1"/>
    <property type="molecule type" value="Genomic_DNA"/>
</dbReference>
<dbReference type="VEuPathDB" id="FungiDB:JI435_410620"/>
<gene>
    <name evidence="1" type="ORF">JI435_410620</name>
</gene>
<accession>A0A7U2F2D9</accession>
<organism evidence="1 2">
    <name type="scientific">Phaeosphaeria nodorum (strain SN15 / ATCC MYA-4574 / FGSC 10173)</name>
    <name type="common">Glume blotch fungus</name>
    <name type="synonym">Parastagonospora nodorum</name>
    <dbReference type="NCBI Taxonomy" id="321614"/>
    <lineage>
        <taxon>Eukaryota</taxon>
        <taxon>Fungi</taxon>
        <taxon>Dikarya</taxon>
        <taxon>Ascomycota</taxon>
        <taxon>Pezizomycotina</taxon>
        <taxon>Dothideomycetes</taxon>
        <taxon>Pleosporomycetidae</taxon>
        <taxon>Pleosporales</taxon>
        <taxon>Pleosporineae</taxon>
        <taxon>Phaeosphaeriaceae</taxon>
        <taxon>Parastagonospora</taxon>
    </lineage>
</organism>
<proteinExistence type="predicted"/>
<evidence type="ECO:0000313" key="2">
    <source>
        <dbReference type="Proteomes" id="UP000663193"/>
    </source>
</evidence>
<protein>
    <submittedName>
        <fullName evidence="1">Uncharacterized protein</fullName>
    </submittedName>
</protein>
<sequence length="108" mass="12120">MACVPHAKHMLHHLGLKCPEQPKQAREKNTGTRTSQTESLALAHTCVSFTKVTVAVRVDMRTIAPTTMCCQYPFFWCRDMIYTLALVFHSSSRCILCSSDTCSILRVA</sequence>
<keyword evidence="2" id="KW-1185">Reference proteome</keyword>
<dbReference type="AlphaFoldDB" id="A0A7U2F2D9"/>
<name>A0A7U2F2D9_PHANO</name>